<reference evidence="2" key="1">
    <citation type="submission" date="2022-11" db="UniProtKB">
        <authorList>
            <consortium name="WormBaseParasite"/>
        </authorList>
    </citation>
    <scope>IDENTIFICATION</scope>
</reference>
<keyword evidence="1" id="KW-1185">Reference proteome</keyword>
<evidence type="ECO:0000313" key="2">
    <source>
        <dbReference type="WBParaSite" id="nRc.2.0.1.t09283-RA"/>
    </source>
</evidence>
<proteinExistence type="predicted"/>
<protein>
    <submittedName>
        <fullName evidence="2">Uncharacterized protein</fullName>
    </submittedName>
</protein>
<dbReference type="WBParaSite" id="nRc.2.0.1.t09283-RA">
    <property type="protein sequence ID" value="nRc.2.0.1.t09283-RA"/>
    <property type="gene ID" value="nRc.2.0.1.g09283"/>
</dbReference>
<dbReference type="AlphaFoldDB" id="A0A915I570"/>
<name>A0A915I570_ROMCU</name>
<organism evidence="1 2">
    <name type="scientific">Romanomermis culicivorax</name>
    <name type="common">Nematode worm</name>
    <dbReference type="NCBI Taxonomy" id="13658"/>
    <lineage>
        <taxon>Eukaryota</taxon>
        <taxon>Metazoa</taxon>
        <taxon>Ecdysozoa</taxon>
        <taxon>Nematoda</taxon>
        <taxon>Enoplea</taxon>
        <taxon>Dorylaimia</taxon>
        <taxon>Mermithida</taxon>
        <taxon>Mermithoidea</taxon>
        <taxon>Mermithidae</taxon>
        <taxon>Romanomermis</taxon>
    </lineage>
</organism>
<dbReference type="Proteomes" id="UP000887565">
    <property type="component" value="Unplaced"/>
</dbReference>
<accession>A0A915I570</accession>
<evidence type="ECO:0000313" key="1">
    <source>
        <dbReference type="Proteomes" id="UP000887565"/>
    </source>
</evidence>
<sequence>KWSWFSLPSEREAFQALKSRLARVPHRLSEEYVRILSISPFICKYMSPLFTFNKIKWDEAQLGIVCPLEFQPPLQRMCLNTEIFADRTFLISNPYLKTPGLKQIHGLTFQYYVFQYLFGLTQFVEKDVWKP</sequence>